<reference evidence="1" key="1">
    <citation type="journal article" date="2014" name="Genome Biol. Evol.">
        <title>Pangenome evidence for extensive interdomain horizontal transfer affecting lineage core and shell genes in uncultured planktonic thaumarchaeota and euryarchaeota.</title>
        <authorList>
            <person name="Deschamps P."/>
            <person name="Zivanovic Y."/>
            <person name="Moreira D."/>
            <person name="Rodriguez-Valera F."/>
            <person name="Lopez-Garcia P."/>
        </authorList>
    </citation>
    <scope>NUCLEOTIDE SEQUENCE</scope>
</reference>
<organism evidence="1">
    <name type="scientific">uncultured marine thaumarchaeote KM3_200_B02</name>
    <dbReference type="NCBI Taxonomy" id="1456093"/>
    <lineage>
        <taxon>Archaea</taxon>
        <taxon>Nitrososphaerota</taxon>
        <taxon>environmental samples</taxon>
    </lineage>
</organism>
<accession>A0A075GTW8</accession>
<dbReference type="EMBL" id="KF900793">
    <property type="protein sequence ID" value="AIF07184.1"/>
    <property type="molecule type" value="Genomic_DNA"/>
</dbReference>
<sequence>MHGLAFRVFIYIIHHLVKDVFRIGIALGSLMFFQLADNIAIVCKDPVPPVTMMGEWVAVKLTWISISSCMTYVRDDVCTLGLFDGIREEWTICSNIRFPSLRTYNHGLVIIVVSNTPSLRILT</sequence>
<name>A0A075GTW8_9ARCH</name>
<dbReference type="AlphaFoldDB" id="A0A075GTW8"/>
<evidence type="ECO:0000313" key="1">
    <source>
        <dbReference type="EMBL" id="AIF07184.1"/>
    </source>
</evidence>
<proteinExistence type="predicted"/>
<protein>
    <submittedName>
        <fullName evidence="1">Uncharacterized protein</fullName>
    </submittedName>
</protein>